<reference evidence="1 2" key="1">
    <citation type="submission" date="2021-05" db="EMBL/GenBank/DDBJ databases">
        <title>Comparative genomic studies on the polysaccharide-degrading batcterial strains of the Flammeovirga genus.</title>
        <authorList>
            <person name="Zewei F."/>
            <person name="Zheng Z."/>
            <person name="Yu L."/>
            <person name="Ruyue G."/>
            <person name="Yanhong M."/>
            <person name="Yuanyuan C."/>
            <person name="Jingyan G."/>
            <person name="Wenjun H."/>
        </authorList>
    </citation>
    <scope>NUCLEOTIDE SEQUENCE [LARGE SCALE GENOMIC DNA]</scope>
    <source>
        <strain evidence="1 2">NBRC:100898</strain>
    </source>
</reference>
<dbReference type="AlphaFoldDB" id="A0AAX1NDX3"/>
<dbReference type="EMBL" id="CP076133">
    <property type="protein sequence ID" value="QWG04610.1"/>
    <property type="molecule type" value="Genomic_DNA"/>
</dbReference>
<evidence type="ECO:0000313" key="2">
    <source>
        <dbReference type="Proteomes" id="UP000678679"/>
    </source>
</evidence>
<protein>
    <submittedName>
        <fullName evidence="1">Uncharacterized protein</fullName>
    </submittedName>
</protein>
<evidence type="ECO:0000313" key="1">
    <source>
        <dbReference type="EMBL" id="QWG04610.1"/>
    </source>
</evidence>
<sequence>MKILKQTMPWESNTTGIIQHLTNLSKLGVEGIQGNILLNDILEMRKEDYSTNIKRMVLNNPFLCENVDYFCDRIHSDAKLDDKRAWKIKHGLSPKDNSTTEVVFITINTAKQVCLASRTAKGHQARQELIDYEESQRQFEQSFNRFNFKTPQVTPNDVYQQNVEMMQKLDRQDAIMQQMMSVSQQTSQTALQVATAVAQQTNMMFQMMQQQARTNLMHSVNARLNVKLDEEKQKNLTEYTKLSNYIVDTSKKKSFTKSELAQSFSITLNELEKLLRFFGVLSSKHKEVWHINKKFLVKYDMFVYRQHDSGNDTQRLTQRFYNEIHNFITRNNLINRYNSEMAKQGGAQIIEKQLF</sequence>
<organism evidence="1 2">
    <name type="scientific">Flammeovirga yaeyamensis</name>
    <dbReference type="NCBI Taxonomy" id="367791"/>
    <lineage>
        <taxon>Bacteria</taxon>
        <taxon>Pseudomonadati</taxon>
        <taxon>Bacteroidota</taxon>
        <taxon>Cytophagia</taxon>
        <taxon>Cytophagales</taxon>
        <taxon>Flammeovirgaceae</taxon>
        <taxon>Flammeovirga</taxon>
    </lineage>
</organism>
<dbReference type="Proteomes" id="UP000678679">
    <property type="component" value="Chromosome 2"/>
</dbReference>
<dbReference type="RefSeq" id="WP_169665502.1">
    <property type="nucleotide sequence ID" value="NZ_CP076133.1"/>
</dbReference>
<keyword evidence="2" id="KW-1185">Reference proteome</keyword>
<name>A0AAX1NDX3_9BACT</name>
<dbReference type="KEGG" id="fya:KMW28_27310"/>
<gene>
    <name evidence="1" type="ORF">KMW28_27310</name>
</gene>
<accession>A0AAX1NDX3</accession>
<proteinExistence type="predicted"/>